<comment type="caution">
    <text evidence="6">The sequence shown here is derived from an EMBL/GenBank/DDBJ whole genome shotgun (WGS) entry which is preliminary data.</text>
</comment>
<sequence>MKVQEKHQFNVGKWLPKDYELISNHIKGIKSYVKANPSDLTFNIRALDLYVKSNPQISQWSNEMFTEVPRKYQYSQYGHEIQSWDEFIPLLNGIMKMTMTFNTSGCVGFPINALLDWAMGTPAGHNFFLDDGVNQHFNKVLNDWGVFLKSSESVYAVQNNNEIVKEYPGHFVDFQYYWLSDKAMVALANALNNGIEYHDHNADEAREAFQTAFYCPDINNLYYGFTSWDDFFTRQFNPGQRPIAKDPDHIANACESGPYRVAHNVRRQNAFWMKGQPYSLLNIFNETEGNSPLTDKYEGGTIYQAFLSAESYHRWHSPVEGVVKTVYDTASQKPFNSTYYSELLPIDQLDLDPSGPNESQGYISNVATRGIIEIESIHPGIGDMCVIPVGMAECATCDITVTPGQKVKKGDEIGMFHFGGSTHLLVFQKDVNLLFDYHGERPGLSAKNIHVNSKIATVIDKVLEYPTENGKSGIRIGSKNTFNKNAAAVLAVVPSEDAAYPINVGNGRGQYLWGVDAKGKVNTQIGTAQPVDVQASSNMHFNFPEAGTSAYIIGDNPNDKICAALKIVVPANSQKWPLVVANSLGNTIWGIDCQGKVNNYNPVPTHETASLQMSYPSTQGGSNGLVIGDVDMTLGCYGGISIIVPEYAKNSGIYAIAVVDAMGDLLWGVDAYGKEVNP</sequence>
<evidence type="ECO:0000256" key="2">
    <source>
        <dbReference type="ARBA" id="ARBA00023145"/>
    </source>
</evidence>
<dbReference type="RefSeq" id="WP_169659804.1">
    <property type="nucleotide sequence ID" value="NZ_JABANE010000105.1"/>
</dbReference>
<keyword evidence="4" id="KW-0670">Pyruvate</keyword>
<keyword evidence="1" id="KW-0210">Decarboxylase</keyword>
<dbReference type="AlphaFoldDB" id="A0A7X9XCC3"/>
<evidence type="ECO:0000256" key="1">
    <source>
        <dbReference type="ARBA" id="ARBA00022793"/>
    </source>
</evidence>
<proteinExistence type="predicted"/>
<keyword evidence="3" id="KW-0456">Lyase</keyword>
<dbReference type="InterPro" id="IPR022237">
    <property type="entry name" value="PsiD-like"/>
</dbReference>
<name>A0A7X9XCC3_9BACT</name>
<keyword evidence="2" id="KW-0865">Zymogen</keyword>
<dbReference type="InterPro" id="IPR003817">
    <property type="entry name" value="PS_Dcarbxylase"/>
</dbReference>
<dbReference type="GO" id="GO:0004609">
    <property type="term" value="F:phosphatidylserine decarboxylase activity"/>
    <property type="evidence" value="ECO:0007669"/>
    <property type="project" value="InterPro"/>
</dbReference>
<dbReference type="Pfam" id="PF12588">
    <property type="entry name" value="PSDC"/>
    <property type="match status" value="1"/>
</dbReference>
<dbReference type="EMBL" id="JABANE010000105">
    <property type="protein sequence ID" value="NME71590.1"/>
    <property type="molecule type" value="Genomic_DNA"/>
</dbReference>
<evidence type="ECO:0000256" key="4">
    <source>
        <dbReference type="ARBA" id="ARBA00023317"/>
    </source>
</evidence>
<feature type="domain" description="L-tryptophan decarboxylase PsiD-like" evidence="5">
    <location>
        <begin position="44"/>
        <end position="162"/>
    </location>
</feature>
<organism evidence="6 7">
    <name type="scientific">Flammeovirga aprica JL-4</name>
    <dbReference type="NCBI Taxonomy" id="694437"/>
    <lineage>
        <taxon>Bacteria</taxon>
        <taxon>Pseudomonadati</taxon>
        <taxon>Bacteroidota</taxon>
        <taxon>Cytophagia</taxon>
        <taxon>Cytophagales</taxon>
        <taxon>Flammeovirgaceae</taxon>
        <taxon>Flammeovirga</taxon>
    </lineage>
</organism>
<dbReference type="PANTHER" id="PTHR10067:SF9">
    <property type="entry name" value="PHOSPHATIDYLSERINE DECARBOXYLASE FAMILY PROTEIN (AFU_ORTHOLOGUE AFUA_7G01730)"/>
    <property type="match status" value="1"/>
</dbReference>
<evidence type="ECO:0000313" key="6">
    <source>
        <dbReference type="EMBL" id="NME71590.1"/>
    </source>
</evidence>
<gene>
    <name evidence="6" type="ORF">HHU12_26720</name>
</gene>
<dbReference type="GO" id="GO:0006646">
    <property type="term" value="P:phosphatidylethanolamine biosynthetic process"/>
    <property type="evidence" value="ECO:0007669"/>
    <property type="project" value="TreeGrafter"/>
</dbReference>
<evidence type="ECO:0000256" key="3">
    <source>
        <dbReference type="ARBA" id="ARBA00023239"/>
    </source>
</evidence>
<accession>A0A7X9XCC3</accession>
<keyword evidence="7" id="KW-1185">Reference proteome</keyword>
<evidence type="ECO:0000313" key="7">
    <source>
        <dbReference type="Proteomes" id="UP000576082"/>
    </source>
</evidence>
<dbReference type="Pfam" id="PF02666">
    <property type="entry name" value="PS_Dcarbxylase"/>
    <property type="match status" value="1"/>
</dbReference>
<dbReference type="Proteomes" id="UP000576082">
    <property type="component" value="Unassembled WGS sequence"/>
</dbReference>
<reference evidence="6 7" key="1">
    <citation type="submission" date="2020-04" db="EMBL/GenBank/DDBJ databases">
        <title>Flammeovirga sp. SR4, a novel species isolated from seawater.</title>
        <authorList>
            <person name="Wang X."/>
        </authorList>
    </citation>
    <scope>NUCLEOTIDE SEQUENCE [LARGE SCALE GENOMIC DNA]</scope>
    <source>
        <strain evidence="6 7">ATCC 23126</strain>
    </source>
</reference>
<protein>
    <submittedName>
        <fullName evidence="6">Phosphatidylserine decarboxylase family protein</fullName>
    </submittedName>
</protein>
<evidence type="ECO:0000259" key="5">
    <source>
        <dbReference type="Pfam" id="PF12588"/>
    </source>
</evidence>
<dbReference type="PANTHER" id="PTHR10067">
    <property type="entry name" value="PHOSPHATIDYLSERINE DECARBOXYLASE"/>
    <property type="match status" value="1"/>
</dbReference>